<reference evidence="2 3" key="1">
    <citation type="submission" date="2018-01" db="EMBL/GenBank/DDBJ databases">
        <title>Genome characterization of the sugarcane-associated fungus Trichoderma ghanense CCMA-1212 and their application in lignocelulose bioconversion.</title>
        <authorList>
            <person name="Steindorff A.S."/>
            <person name="Mendes T.D."/>
            <person name="Vilela E.S.D."/>
            <person name="Rodrigues D.S."/>
            <person name="Formighieri E.F."/>
            <person name="Melo I.S."/>
            <person name="Favaro L.C.L."/>
        </authorList>
    </citation>
    <scope>NUCLEOTIDE SEQUENCE [LARGE SCALE GENOMIC DNA]</scope>
    <source>
        <strain evidence="2 3">CCMA-1212</strain>
    </source>
</reference>
<dbReference type="Proteomes" id="UP001642720">
    <property type="component" value="Unassembled WGS sequence"/>
</dbReference>
<sequence>MLATTQMVERWQKIAEQTENEERKGSAKQNANEQSRRQPNNENECVNAASWLAERAAMRRTTKMMEEEEEEEEEEEGRARGRARERMEAEARDGGDGVNISRGSKGLPLAG</sequence>
<comment type="caution">
    <text evidence="2">The sequence shown here is derived from an EMBL/GenBank/DDBJ whole genome shotgun (WGS) entry which is preliminary data.</text>
</comment>
<gene>
    <name evidence="2" type="ORF">CCMA1212_006355</name>
</gene>
<dbReference type="RefSeq" id="XP_073557897.1">
    <property type="nucleotide sequence ID" value="XM_073703580.1"/>
</dbReference>
<feature type="region of interest" description="Disordered" evidence="1">
    <location>
        <begin position="1"/>
        <end position="111"/>
    </location>
</feature>
<feature type="compositionally biased region" description="Polar residues" evidence="1">
    <location>
        <begin position="27"/>
        <end position="44"/>
    </location>
</feature>
<feature type="compositionally biased region" description="Acidic residues" evidence="1">
    <location>
        <begin position="66"/>
        <end position="76"/>
    </location>
</feature>
<evidence type="ECO:0000256" key="1">
    <source>
        <dbReference type="SAM" id="MobiDB-lite"/>
    </source>
</evidence>
<name>A0ABY2H0P3_9HYPO</name>
<organism evidence="2 3">
    <name type="scientific">Trichoderma ghanense</name>
    <dbReference type="NCBI Taxonomy" id="65468"/>
    <lineage>
        <taxon>Eukaryota</taxon>
        <taxon>Fungi</taxon>
        <taxon>Dikarya</taxon>
        <taxon>Ascomycota</taxon>
        <taxon>Pezizomycotina</taxon>
        <taxon>Sordariomycetes</taxon>
        <taxon>Hypocreomycetidae</taxon>
        <taxon>Hypocreales</taxon>
        <taxon>Hypocreaceae</taxon>
        <taxon>Trichoderma</taxon>
    </lineage>
</organism>
<protein>
    <submittedName>
        <fullName evidence="2">Uncharacterized protein</fullName>
    </submittedName>
</protein>
<feature type="compositionally biased region" description="Basic and acidic residues" evidence="1">
    <location>
        <begin position="77"/>
        <end position="95"/>
    </location>
</feature>
<evidence type="ECO:0000313" key="3">
    <source>
        <dbReference type="Proteomes" id="UP001642720"/>
    </source>
</evidence>
<evidence type="ECO:0000313" key="2">
    <source>
        <dbReference type="EMBL" id="TFB01696.1"/>
    </source>
</evidence>
<keyword evidence="3" id="KW-1185">Reference proteome</keyword>
<proteinExistence type="predicted"/>
<dbReference type="EMBL" id="PPTA01000008">
    <property type="protein sequence ID" value="TFB01696.1"/>
    <property type="molecule type" value="Genomic_DNA"/>
</dbReference>
<dbReference type="GeneID" id="300578030"/>
<accession>A0ABY2H0P3</accession>